<dbReference type="GO" id="GO:0010038">
    <property type="term" value="P:response to metal ion"/>
    <property type="evidence" value="ECO:0007669"/>
    <property type="project" value="InterPro"/>
</dbReference>
<dbReference type="EMBL" id="RFFJ01000016">
    <property type="protein sequence ID" value="RMI44440.1"/>
    <property type="molecule type" value="Genomic_DNA"/>
</dbReference>
<dbReference type="InterPro" id="IPR011322">
    <property type="entry name" value="N-reg_PII-like_a/b"/>
</dbReference>
<comment type="similarity">
    <text evidence="1">Belongs to the CutA family.</text>
</comment>
<keyword evidence="4" id="KW-1185">Reference proteome</keyword>
<name>A0A3M2M619_9ACTN</name>
<organism evidence="3 4">
    <name type="scientific">Streptomyces triticirhizae</name>
    <dbReference type="NCBI Taxonomy" id="2483353"/>
    <lineage>
        <taxon>Bacteria</taxon>
        <taxon>Bacillati</taxon>
        <taxon>Actinomycetota</taxon>
        <taxon>Actinomycetes</taxon>
        <taxon>Kitasatosporales</taxon>
        <taxon>Streptomycetaceae</taxon>
        <taxon>Streptomyces</taxon>
    </lineage>
</organism>
<evidence type="ECO:0000256" key="2">
    <source>
        <dbReference type="SAM" id="MobiDB-lite"/>
    </source>
</evidence>
<accession>A0A3M2M619</accession>
<dbReference type="InterPro" id="IPR004323">
    <property type="entry name" value="Ion_tolerance_CutA"/>
</dbReference>
<reference evidence="3 4" key="1">
    <citation type="submission" date="2018-10" db="EMBL/GenBank/DDBJ databases">
        <title>Isolation, diversity and antifungal activity of actinobacteria from wheat.</title>
        <authorList>
            <person name="Han C."/>
        </authorList>
    </citation>
    <scope>NUCLEOTIDE SEQUENCE [LARGE SCALE GENOMIC DNA]</scope>
    <source>
        <strain evidence="3 4">NEAU-YY642</strain>
    </source>
</reference>
<feature type="region of interest" description="Disordered" evidence="2">
    <location>
        <begin position="1"/>
        <end position="52"/>
    </location>
</feature>
<dbReference type="InterPro" id="IPR015867">
    <property type="entry name" value="N-reg_PII/ATP_PRibTrfase_C"/>
</dbReference>
<protein>
    <submittedName>
        <fullName evidence="3">Divalent-cation tolerance protein CutA</fullName>
    </submittedName>
</protein>
<evidence type="ECO:0000313" key="4">
    <source>
        <dbReference type="Proteomes" id="UP000278673"/>
    </source>
</evidence>
<dbReference type="AlphaFoldDB" id="A0A3M2M619"/>
<dbReference type="Proteomes" id="UP000278673">
    <property type="component" value="Unassembled WGS sequence"/>
</dbReference>
<dbReference type="SUPFAM" id="SSF54913">
    <property type="entry name" value="GlnB-like"/>
    <property type="match status" value="1"/>
</dbReference>
<proteinExistence type="inferred from homology"/>
<evidence type="ECO:0000256" key="1">
    <source>
        <dbReference type="ARBA" id="ARBA00010169"/>
    </source>
</evidence>
<dbReference type="PANTHER" id="PTHR23419:SF8">
    <property type="entry name" value="FI09726P"/>
    <property type="match status" value="1"/>
</dbReference>
<dbReference type="Gene3D" id="3.30.70.120">
    <property type="match status" value="1"/>
</dbReference>
<dbReference type="Pfam" id="PF03091">
    <property type="entry name" value="CutA1"/>
    <property type="match status" value="1"/>
</dbReference>
<sequence>MRHATPGAPPPGRRLHGQGQRVLEQQPHRSGRRNIGASAPCASLARNGPPLPSRWAGSVGALTFRVRSQEPLTKETTVAEYLTVLTTTDAAEKAQALASSAVEAKVAACAQIDGPITSVYRWEGAVQTDQEWRVLYKTTAERYPELEAHIKQVHDYDTPEIIATPVTHGSDAYLSWVSEETAKG</sequence>
<dbReference type="GO" id="GO:0005507">
    <property type="term" value="F:copper ion binding"/>
    <property type="evidence" value="ECO:0007669"/>
    <property type="project" value="TreeGrafter"/>
</dbReference>
<comment type="caution">
    <text evidence="3">The sequence shown here is derived from an EMBL/GenBank/DDBJ whole genome shotgun (WGS) entry which is preliminary data.</text>
</comment>
<evidence type="ECO:0000313" key="3">
    <source>
        <dbReference type="EMBL" id="RMI44440.1"/>
    </source>
</evidence>
<dbReference type="PANTHER" id="PTHR23419">
    <property type="entry name" value="DIVALENT CATION TOLERANCE CUTA-RELATED"/>
    <property type="match status" value="1"/>
</dbReference>
<gene>
    <name evidence="3" type="ORF">EBN88_05415</name>
</gene>